<organism evidence="2 3">
    <name type="scientific">Granulicella rosea</name>
    <dbReference type="NCBI Taxonomy" id="474952"/>
    <lineage>
        <taxon>Bacteria</taxon>
        <taxon>Pseudomonadati</taxon>
        <taxon>Acidobacteriota</taxon>
        <taxon>Terriglobia</taxon>
        <taxon>Terriglobales</taxon>
        <taxon>Acidobacteriaceae</taxon>
        <taxon>Granulicella</taxon>
    </lineage>
</organism>
<evidence type="ECO:0000259" key="1">
    <source>
        <dbReference type="PROSITE" id="PS50995"/>
    </source>
</evidence>
<dbReference type="InterPro" id="IPR036390">
    <property type="entry name" value="WH_DNA-bd_sf"/>
</dbReference>
<dbReference type="PROSITE" id="PS50995">
    <property type="entry name" value="HTH_MARR_2"/>
    <property type="match status" value="1"/>
</dbReference>
<dbReference type="SUPFAM" id="SSF46785">
    <property type="entry name" value="Winged helix' DNA-binding domain"/>
    <property type="match status" value="1"/>
</dbReference>
<dbReference type="InterPro" id="IPR039422">
    <property type="entry name" value="MarR/SlyA-like"/>
</dbReference>
<dbReference type="PANTHER" id="PTHR33164:SF101">
    <property type="entry name" value="TRANSCRIPTIONAL REPRESSOR MPRA"/>
    <property type="match status" value="1"/>
</dbReference>
<dbReference type="Proteomes" id="UP000198356">
    <property type="component" value="Unassembled WGS sequence"/>
</dbReference>
<dbReference type="EMBL" id="FZOU01000004">
    <property type="protein sequence ID" value="SNT07745.1"/>
    <property type="molecule type" value="Genomic_DNA"/>
</dbReference>
<accession>A0A239JPJ5</accession>
<feature type="domain" description="HTH marR-type" evidence="1">
    <location>
        <begin position="19"/>
        <end position="152"/>
    </location>
</feature>
<dbReference type="RefSeq" id="WP_089408736.1">
    <property type="nucleotide sequence ID" value="NZ_FZOU01000004.1"/>
</dbReference>
<name>A0A239JPJ5_9BACT</name>
<keyword evidence="2" id="KW-0238">DNA-binding</keyword>
<dbReference type="Gene3D" id="1.10.10.10">
    <property type="entry name" value="Winged helix-like DNA-binding domain superfamily/Winged helix DNA-binding domain"/>
    <property type="match status" value="1"/>
</dbReference>
<dbReference type="AlphaFoldDB" id="A0A239JPJ5"/>
<reference evidence="2 3" key="1">
    <citation type="submission" date="2017-06" db="EMBL/GenBank/DDBJ databases">
        <authorList>
            <person name="Kim H.J."/>
            <person name="Triplett B.A."/>
        </authorList>
    </citation>
    <scope>NUCLEOTIDE SEQUENCE [LARGE SCALE GENOMIC DNA]</scope>
    <source>
        <strain evidence="2 3">DSM 18704</strain>
    </source>
</reference>
<dbReference type="InterPro" id="IPR000835">
    <property type="entry name" value="HTH_MarR-typ"/>
</dbReference>
<sequence length="152" mass="17250">MTSKLQLEIKQTKPFLHVKEEVLLNLARTAAVVQHELEQRMRPHGLSSTQYNVLRILRGAGETGLCQYEIRDRLVAQVPDVPRILARMEKARWITRTRGSGDKRVMMAAITGEGLRLLEQMDGQVSSWADGMMTRLTGDQLKELNELLALAR</sequence>
<keyword evidence="3" id="KW-1185">Reference proteome</keyword>
<dbReference type="GO" id="GO:0006950">
    <property type="term" value="P:response to stress"/>
    <property type="evidence" value="ECO:0007669"/>
    <property type="project" value="TreeGrafter"/>
</dbReference>
<dbReference type="GO" id="GO:0003677">
    <property type="term" value="F:DNA binding"/>
    <property type="evidence" value="ECO:0007669"/>
    <property type="project" value="UniProtKB-KW"/>
</dbReference>
<dbReference type="OrthoDB" id="121155at2"/>
<evidence type="ECO:0000313" key="2">
    <source>
        <dbReference type="EMBL" id="SNT07745.1"/>
    </source>
</evidence>
<dbReference type="SMART" id="SM00347">
    <property type="entry name" value="HTH_MARR"/>
    <property type="match status" value="1"/>
</dbReference>
<dbReference type="GO" id="GO:0003700">
    <property type="term" value="F:DNA-binding transcription factor activity"/>
    <property type="evidence" value="ECO:0007669"/>
    <property type="project" value="InterPro"/>
</dbReference>
<proteinExistence type="predicted"/>
<dbReference type="PANTHER" id="PTHR33164">
    <property type="entry name" value="TRANSCRIPTIONAL REGULATOR, MARR FAMILY"/>
    <property type="match status" value="1"/>
</dbReference>
<gene>
    <name evidence="2" type="ORF">SAMN05421770_10462</name>
</gene>
<evidence type="ECO:0000313" key="3">
    <source>
        <dbReference type="Proteomes" id="UP000198356"/>
    </source>
</evidence>
<dbReference type="Pfam" id="PF12802">
    <property type="entry name" value="MarR_2"/>
    <property type="match status" value="1"/>
</dbReference>
<dbReference type="InterPro" id="IPR036388">
    <property type="entry name" value="WH-like_DNA-bd_sf"/>
</dbReference>
<protein>
    <submittedName>
        <fullName evidence="2">DNA-binding transcriptional regulator, MarR family</fullName>
    </submittedName>
</protein>